<gene>
    <name evidence="17" type="ORF">UFOPK2342_00727</name>
    <name evidence="18" type="ORF">UFOPK2423_00968</name>
    <name evidence="19" type="ORF">UFOPK3266_01562</name>
</gene>
<dbReference type="InterPro" id="IPR003136">
    <property type="entry name" value="Cytidylate_kin"/>
</dbReference>
<feature type="region of interest" description="Disordered" evidence="15">
    <location>
        <begin position="155"/>
        <end position="182"/>
    </location>
</feature>
<comment type="similarity">
    <text evidence="1">Belongs to the TRAFAC class TrmE-Era-EngA-EngB-Septin-like GTPase superfamily. EngA (Der) GTPase family.</text>
</comment>
<evidence type="ECO:0000256" key="12">
    <source>
        <dbReference type="ARBA" id="ARBA00032345"/>
    </source>
</evidence>
<keyword evidence="11" id="KW-0342">GTP-binding</keyword>
<dbReference type="CDD" id="cd02020">
    <property type="entry name" value="CMPK"/>
    <property type="match status" value="1"/>
</dbReference>
<dbReference type="GO" id="GO:0005525">
    <property type="term" value="F:GTP binding"/>
    <property type="evidence" value="ECO:0007669"/>
    <property type="project" value="UniProtKB-KW"/>
</dbReference>
<evidence type="ECO:0000313" key="19">
    <source>
        <dbReference type="EMBL" id="CAB4845358.1"/>
    </source>
</evidence>
<evidence type="ECO:0000256" key="9">
    <source>
        <dbReference type="ARBA" id="ARBA00022777"/>
    </source>
</evidence>
<dbReference type="GO" id="GO:0036431">
    <property type="term" value="F:dCMP kinase activity"/>
    <property type="evidence" value="ECO:0007669"/>
    <property type="project" value="InterPro"/>
</dbReference>
<dbReference type="EC" id="2.7.4.25" evidence="3"/>
<dbReference type="Pfam" id="PF01926">
    <property type="entry name" value="MMR_HSR1"/>
    <property type="match status" value="2"/>
</dbReference>
<dbReference type="EMBL" id="CAEZXN010000020">
    <property type="protein sequence ID" value="CAB4697544.1"/>
    <property type="molecule type" value="Genomic_DNA"/>
</dbReference>
<dbReference type="InterPro" id="IPR016484">
    <property type="entry name" value="GTPase_Der"/>
</dbReference>
<evidence type="ECO:0000256" key="6">
    <source>
        <dbReference type="ARBA" id="ARBA00022679"/>
    </source>
</evidence>
<dbReference type="GO" id="GO:0006139">
    <property type="term" value="P:nucleobase-containing compound metabolic process"/>
    <property type="evidence" value="ECO:0007669"/>
    <property type="project" value="InterPro"/>
</dbReference>
<dbReference type="HAMAP" id="MF_00195">
    <property type="entry name" value="GTPase_Der"/>
    <property type="match status" value="1"/>
</dbReference>
<organism evidence="18">
    <name type="scientific">freshwater metagenome</name>
    <dbReference type="NCBI Taxonomy" id="449393"/>
    <lineage>
        <taxon>unclassified sequences</taxon>
        <taxon>metagenomes</taxon>
        <taxon>ecological metagenomes</taxon>
    </lineage>
</organism>
<evidence type="ECO:0000256" key="1">
    <source>
        <dbReference type="ARBA" id="ARBA00008279"/>
    </source>
</evidence>
<dbReference type="EMBL" id="CAFBAA010000058">
    <property type="protein sequence ID" value="CAB4845358.1"/>
    <property type="molecule type" value="Genomic_DNA"/>
</dbReference>
<dbReference type="HAMAP" id="MF_00238">
    <property type="entry name" value="Cytidyl_kinase_type1"/>
    <property type="match status" value="1"/>
</dbReference>
<evidence type="ECO:0000256" key="2">
    <source>
        <dbReference type="ARBA" id="ARBA00009427"/>
    </source>
</evidence>
<dbReference type="PANTHER" id="PTHR43834">
    <property type="entry name" value="GTPASE DER"/>
    <property type="match status" value="1"/>
</dbReference>
<accession>A0A6J6PMW8</accession>
<evidence type="ECO:0000256" key="13">
    <source>
        <dbReference type="ARBA" id="ARBA00047615"/>
    </source>
</evidence>
<dbReference type="NCBIfam" id="NF002828">
    <property type="entry name" value="PRK03003.1"/>
    <property type="match status" value="1"/>
</dbReference>
<dbReference type="PROSITE" id="PS51712">
    <property type="entry name" value="G_ENGA"/>
    <property type="match status" value="2"/>
</dbReference>
<dbReference type="Gene3D" id="3.40.50.300">
    <property type="entry name" value="P-loop containing nucleotide triphosphate hydrolases"/>
    <property type="match status" value="3"/>
</dbReference>
<dbReference type="FunFam" id="3.40.50.300:FF:000040">
    <property type="entry name" value="GTPase Der"/>
    <property type="match status" value="1"/>
</dbReference>
<dbReference type="InterPro" id="IPR032859">
    <property type="entry name" value="KH_dom-like"/>
</dbReference>
<dbReference type="InterPro" id="IPR005225">
    <property type="entry name" value="Small_GTP-bd"/>
</dbReference>
<reference evidence="18" key="1">
    <citation type="submission" date="2020-05" db="EMBL/GenBank/DDBJ databases">
        <authorList>
            <person name="Chiriac C."/>
            <person name="Salcher M."/>
            <person name="Ghai R."/>
            <person name="Kavagutti S V."/>
        </authorList>
    </citation>
    <scope>NUCLEOTIDE SEQUENCE</scope>
</reference>
<dbReference type="InterPro" id="IPR003593">
    <property type="entry name" value="AAA+_ATPase"/>
</dbReference>
<dbReference type="InterPro" id="IPR027417">
    <property type="entry name" value="P-loop_NTPase"/>
</dbReference>
<evidence type="ECO:0000256" key="5">
    <source>
        <dbReference type="ARBA" id="ARBA00022517"/>
    </source>
</evidence>
<keyword evidence="8" id="KW-0547">Nucleotide-binding</keyword>
<dbReference type="Pfam" id="PF02224">
    <property type="entry name" value="Cytidylate_kin"/>
    <property type="match status" value="1"/>
</dbReference>
<dbReference type="InterPro" id="IPR006073">
    <property type="entry name" value="GTP-bd"/>
</dbReference>
<comment type="catalytic activity">
    <reaction evidence="13">
        <text>dCMP + ATP = dCDP + ADP</text>
        <dbReference type="Rhea" id="RHEA:25094"/>
        <dbReference type="ChEBI" id="CHEBI:30616"/>
        <dbReference type="ChEBI" id="CHEBI:57566"/>
        <dbReference type="ChEBI" id="CHEBI:58593"/>
        <dbReference type="ChEBI" id="CHEBI:456216"/>
        <dbReference type="EC" id="2.7.4.25"/>
    </reaction>
</comment>
<dbReference type="InterPro" id="IPR011994">
    <property type="entry name" value="Cytidylate_kinase_dom"/>
</dbReference>
<evidence type="ECO:0000256" key="10">
    <source>
        <dbReference type="ARBA" id="ARBA00022840"/>
    </source>
</evidence>
<dbReference type="GO" id="GO:0043022">
    <property type="term" value="F:ribosome binding"/>
    <property type="evidence" value="ECO:0007669"/>
    <property type="project" value="TreeGrafter"/>
</dbReference>
<evidence type="ECO:0000256" key="11">
    <source>
        <dbReference type="ARBA" id="ARBA00023134"/>
    </source>
</evidence>
<dbReference type="AlphaFoldDB" id="A0A6J6PMW8"/>
<dbReference type="InterPro" id="IPR015946">
    <property type="entry name" value="KH_dom-like_a/b"/>
</dbReference>
<protein>
    <recommendedName>
        <fullName evidence="4">GTPase Der</fullName>
        <ecNumber evidence="3">2.7.4.25</ecNumber>
    </recommendedName>
    <alternativeName>
        <fullName evidence="12">GTP-binding protein EngA</fullName>
    </alternativeName>
</protein>
<evidence type="ECO:0000313" key="18">
    <source>
        <dbReference type="EMBL" id="CAB4697544.1"/>
    </source>
</evidence>
<dbReference type="SMART" id="SM00382">
    <property type="entry name" value="AAA"/>
    <property type="match status" value="3"/>
</dbReference>
<keyword evidence="7" id="KW-0677">Repeat</keyword>
<evidence type="ECO:0000256" key="7">
    <source>
        <dbReference type="ARBA" id="ARBA00022737"/>
    </source>
</evidence>
<dbReference type="GO" id="GO:0042254">
    <property type="term" value="P:ribosome biogenesis"/>
    <property type="evidence" value="ECO:0007669"/>
    <property type="project" value="UniProtKB-KW"/>
</dbReference>
<evidence type="ECO:0000256" key="8">
    <source>
        <dbReference type="ARBA" id="ARBA00022741"/>
    </source>
</evidence>
<dbReference type="FunFam" id="3.40.50.300:FF:000057">
    <property type="entry name" value="GTPase Der"/>
    <property type="match status" value="1"/>
</dbReference>
<keyword evidence="10" id="KW-0067">ATP-binding</keyword>
<dbReference type="Pfam" id="PF14714">
    <property type="entry name" value="KH_dom-like"/>
    <property type="match status" value="1"/>
</dbReference>
<name>A0A6J6PMW8_9ZZZZ</name>
<dbReference type="CDD" id="cd01895">
    <property type="entry name" value="EngA2"/>
    <property type="match status" value="1"/>
</dbReference>
<dbReference type="CDD" id="cd01894">
    <property type="entry name" value="EngA1"/>
    <property type="match status" value="1"/>
</dbReference>
<keyword evidence="5" id="KW-0690">Ribosome biogenesis</keyword>
<comment type="similarity">
    <text evidence="2">Belongs to the cytidylate kinase family. Type 1 subfamily.</text>
</comment>
<dbReference type="Gene3D" id="3.30.300.20">
    <property type="match status" value="1"/>
</dbReference>
<dbReference type="NCBIfam" id="TIGR03594">
    <property type="entry name" value="GTPase_EngA"/>
    <property type="match status" value="1"/>
</dbReference>
<proteinExistence type="inferred from homology"/>
<evidence type="ECO:0000256" key="15">
    <source>
        <dbReference type="SAM" id="MobiDB-lite"/>
    </source>
</evidence>
<dbReference type="NCBIfam" id="TIGR00017">
    <property type="entry name" value="cmk"/>
    <property type="match status" value="1"/>
</dbReference>
<dbReference type="GO" id="GO:0005524">
    <property type="term" value="F:ATP binding"/>
    <property type="evidence" value="ECO:0007669"/>
    <property type="project" value="UniProtKB-KW"/>
</dbReference>
<comment type="catalytic activity">
    <reaction evidence="14">
        <text>CMP + ATP = CDP + ADP</text>
        <dbReference type="Rhea" id="RHEA:11600"/>
        <dbReference type="ChEBI" id="CHEBI:30616"/>
        <dbReference type="ChEBI" id="CHEBI:58069"/>
        <dbReference type="ChEBI" id="CHEBI:60377"/>
        <dbReference type="ChEBI" id="CHEBI:456216"/>
        <dbReference type="EC" id="2.7.4.25"/>
    </reaction>
</comment>
<dbReference type="NCBIfam" id="TIGR00231">
    <property type="entry name" value="small_GTP"/>
    <property type="match status" value="2"/>
</dbReference>
<dbReference type="EMBL" id="CAEZXB010000010">
    <property type="protein sequence ID" value="CAB4675242.1"/>
    <property type="molecule type" value="Genomic_DNA"/>
</dbReference>
<evidence type="ECO:0000256" key="4">
    <source>
        <dbReference type="ARBA" id="ARBA00020953"/>
    </source>
</evidence>
<evidence type="ECO:0000256" key="3">
    <source>
        <dbReference type="ARBA" id="ARBA00012906"/>
    </source>
</evidence>
<feature type="domain" description="EngA-type G" evidence="16">
    <location>
        <begin position="413"/>
        <end position="586"/>
    </location>
</feature>
<feature type="domain" description="EngA-type G" evidence="16">
    <location>
        <begin position="241"/>
        <end position="404"/>
    </location>
</feature>
<dbReference type="FunFam" id="3.30.300.20:FF:000004">
    <property type="entry name" value="GTPase Der"/>
    <property type="match status" value="1"/>
</dbReference>
<dbReference type="SUPFAM" id="SSF52540">
    <property type="entry name" value="P-loop containing nucleoside triphosphate hydrolases"/>
    <property type="match status" value="3"/>
</dbReference>
<sequence>MLRILAIDGPSGSGKSSLARALATHFDMRYLDTGALYRTVTLAAIRLDLLQGSDEAIVDALPGISVTFEANPAQPKALLNGQDVSDAIRTPEVTAAVSRVAAIPGVRKYLLRVQRDFLLDGSLAIEGRDIGTIVAPNADLKIFLTADLEARAERRAAQGEAGDGDVASQLSERDHFDATRATSPLAKSEDAIEIDATFISLAEVIEVATDLMVGAGFSDEEEDEFLIPEEIVTEEEQIFLPVVAILGRPNVGKSTLVNRILGRREAVVEDQPGVTRDRVMHDAEWNGRRFRIIDTGGWEPKGEGIAIKVTRQSEAALAHCDVAIFVVDSHVGALDEDEAIVRLLRKSGKPVILAANKVDGMRDEADAHALWNLGLGEPYFVSALHGRGSGDLLDEVVKVLPKDGTSPEVTNVRRVALVGRQNVGKSSMLNRLAGTERVVVDEIAGTTRDPVDEIIELAGKSWRFIDTAGIRRRPNQADGADFYAALRTQVAIERAELAIAMIDASEPLTEQDLRIFSLIEESGRALVLAFNKWDLVDDDRRRELERQIDRELVQFGWAERVNISAKTGWHKDRLAPAIQRALASWDARIPTGRLNSFLGQLISATPPPVRGGKQPRVLFATQVAARPPRFVIFASGFLEAGYRRFIERRLREEFEFTGSPIEISVKVRERTR</sequence>
<keyword evidence="9" id="KW-0418">Kinase</keyword>
<evidence type="ECO:0000313" key="17">
    <source>
        <dbReference type="EMBL" id="CAB4675242.1"/>
    </source>
</evidence>
<evidence type="ECO:0000256" key="14">
    <source>
        <dbReference type="ARBA" id="ARBA00048478"/>
    </source>
</evidence>
<dbReference type="InterPro" id="IPR031166">
    <property type="entry name" value="G_ENGA"/>
</dbReference>
<dbReference type="PANTHER" id="PTHR43834:SF6">
    <property type="entry name" value="GTPASE DER"/>
    <property type="match status" value="1"/>
</dbReference>
<evidence type="ECO:0000259" key="16">
    <source>
        <dbReference type="PROSITE" id="PS51712"/>
    </source>
</evidence>
<keyword evidence="6" id="KW-0808">Transferase</keyword>